<feature type="repeat" description="ANK" evidence="3">
    <location>
        <begin position="465"/>
        <end position="497"/>
    </location>
</feature>
<dbReference type="EMBL" id="NAJO01000033">
    <property type="protein sequence ID" value="OQO00881.1"/>
    <property type="molecule type" value="Genomic_DNA"/>
</dbReference>
<dbReference type="PANTHER" id="PTHR24198">
    <property type="entry name" value="ANKYRIN REPEAT AND PROTEIN KINASE DOMAIN-CONTAINING PROTEIN"/>
    <property type="match status" value="1"/>
</dbReference>
<dbReference type="InterPro" id="IPR002110">
    <property type="entry name" value="Ankyrin_rpt"/>
</dbReference>
<dbReference type="OrthoDB" id="341259at2759"/>
<keyword evidence="1" id="KW-0677">Repeat</keyword>
<feature type="repeat" description="ANK" evidence="3">
    <location>
        <begin position="365"/>
        <end position="397"/>
    </location>
</feature>
<organism evidence="4 5">
    <name type="scientific">Cryoendolithus antarcticus</name>
    <dbReference type="NCBI Taxonomy" id="1507870"/>
    <lineage>
        <taxon>Eukaryota</taxon>
        <taxon>Fungi</taxon>
        <taxon>Dikarya</taxon>
        <taxon>Ascomycota</taxon>
        <taxon>Pezizomycotina</taxon>
        <taxon>Dothideomycetes</taxon>
        <taxon>Dothideomycetidae</taxon>
        <taxon>Cladosporiales</taxon>
        <taxon>Cladosporiaceae</taxon>
        <taxon>Cryoendolithus</taxon>
    </lineage>
</organism>
<dbReference type="PANTHER" id="PTHR24198:SF165">
    <property type="entry name" value="ANKYRIN REPEAT-CONTAINING PROTEIN-RELATED"/>
    <property type="match status" value="1"/>
</dbReference>
<dbReference type="AlphaFoldDB" id="A0A1V8SPG6"/>
<dbReference type="PROSITE" id="PS50088">
    <property type="entry name" value="ANK_REPEAT"/>
    <property type="match status" value="7"/>
</dbReference>
<dbReference type="InParanoid" id="A0A1V8SPG6"/>
<protein>
    <submittedName>
        <fullName evidence="4">Uncharacterized protein</fullName>
    </submittedName>
</protein>
<comment type="caution">
    <text evidence="4">The sequence shown here is derived from an EMBL/GenBank/DDBJ whole genome shotgun (WGS) entry which is preliminary data.</text>
</comment>
<dbReference type="STRING" id="1507870.A0A1V8SPG6"/>
<keyword evidence="5" id="KW-1185">Reference proteome</keyword>
<evidence type="ECO:0000256" key="2">
    <source>
        <dbReference type="ARBA" id="ARBA00023043"/>
    </source>
</evidence>
<feature type="repeat" description="ANK" evidence="3">
    <location>
        <begin position="332"/>
        <end position="364"/>
    </location>
</feature>
<sequence>MFWHMFDISINDFDCAAPIHVLMDTQHSLFQPSTYFGVACVAFSVIALTGIWRSTSAKSEIRAPESRPKPRRRIAVDSLYAADTAGANAQPESALTVLADLIAWSARLSERLRRSSGGHLATAVLSELALVTGSLCRLQAVVCRDVQAIRSGTGLGACFTASTSSLNATYGLIDNPRSATSESNSPSLLNDALQQLRAQRSALDYLLETMSQNELPPTPPASDEGADMLKPSDALRLPFESTQAPTGITPGLDGRGWFEPPPEYSPPSSSSVFPVAEKSDSKSAHAVEPEIEAGTGDVNTEALYQAATENDIETLSSLLEAGLQANDTFGDLQRTALHQAAHLNHTASLSVLLRHGSDMSLEDTKGDTALHLAAWAGNVEALSSLLAHGADVDHLSGRDGYSPLWCAITAYHIDVARLLLKHGARVSLRSGTGLSPLHQAAVTGQSAMCELLLERGAQVDTTDDDINTPLHYAAVSGSVSSVRILLRGGADVQAKQAQGLTSLHWAAHKGHVEVLALLLEYGASINARAEEGATPLHLGANRGHLAVVRSLLDKGARTDILDAVWDGVEGSAAEMAKDKGHSRVTKVIREWKGSQ</sequence>
<dbReference type="Proteomes" id="UP000192596">
    <property type="component" value="Unassembled WGS sequence"/>
</dbReference>
<dbReference type="SMART" id="SM00248">
    <property type="entry name" value="ANK"/>
    <property type="match status" value="8"/>
</dbReference>
<dbReference type="Gene3D" id="1.25.40.20">
    <property type="entry name" value="Ankyrin repeat-containing domain"/>
    <property type="match status" value="2"/>
</dbReference>
<evidence type="ECO:0000313" key="5">
    <source>
        <dbReference type="Proteomes" id="UP000192596"/>
    </source>
</evidence>
<evidence type="ECO:0000256" key="1">
    <source>
        <dbReference type="ARBA" id="ARBA00022737"/>
    </source>
</evidence>
<feature type="repeat" description="ANK" evidence="3">
    <location>
        <begin position="531"/>
        <end position="563"/>
    </location>
</feature>
<keyword evidence="2 3" id="KW-0040">ANK repeat</keyword>
<proteinExistence type="predicted"/>
<evidence type="ECO:0000256" key="3">
    <source>
        <dbReference type="PROSITE-ProRule" id="PRU00023"/>
    </source>
</evidence>
<dbReference type="PRINTS" id="PR01415">
    <property type="entry name" value="ANKYRIN"/>
</dbReference>
<evidence type="ECO:0000313" key="4">
    <source>
        <dbReference type="EMBL" id="OQO00881.1"/>
    </source>
</evidence>
<gene>
    <name evidence="4" type="ORF">B0A48_13568</name>
</gene>
<dbReference type="InterPro" id="IPR036770">
    <property type="entry name" value="Ankyrin_rpt-contain_sf"/>
</dbReference>
<reference evidence="5" key="1">
    <citation type="submission" date="2017-03" db="EMBL/GenBank/DDBJ databases">
        <title>Genomes of endolithic fungi from Antarctica.</title>
        <authorList>
            <person name="Coleine C."/>
            <person name="Masonjones S."/>
            <person name="Stajich J.E."/>
        </authorList>
    </citation>
    <scope>NUCLEOTIDE SEQUENCE [LARGE SCALE GENOMIC DNA]</scope>
    <source>
        <strain evidence="5">CCFEE 5527</strain>
    </source>
</reference>
<accession>A0A1V8SPG6</accession>
<dbReference type="Pfam" id="PF13637">
    <property type="entry name" value="Ank_4"/>
    <property type="match status" value="1"/>
</dbReference>
<name>A0A1V8SPG6_9PEZI</name>
<feature type="repeat" description="ANK" evidence="3">
    <location>
        <begin position="432"/>
        <end position="464"/>
    </location>
</feature>
<feature type="repeat" description="ANK" evidence="3">
    <location>
        <begin position="399"/>
        <end position="431"/>
    </location>
</feature>
<dbReference type="SUPFAM" id="SSF48403">
    <property type="entry name" value="Ankyrin repeat"/>
    <property type="match status" value="1"/>
</dbReference>
<dbReference type="PROSITE" id="PS50297">
    <property type="entry name" value="ANK_REP_REGION"/>
    <property type="match status" value="7"/>
</dbReference>
<dbReference type="Pfam" id="PF12796">
    <property type="entry name" value="Ank_2"/>
    <property type="match status" value="2"/>
</dbReference>
<feature type="repeat" description="ANK" evidence="3">
    <location>
        <begin position="498"/>
        <end position="530"/>
    </location>
</feature>